<organism evidence="3 4">
    <name type="scientific">Lyngbya confervoides BDU141951</name>
    <dbReference type="NCBI Taxonomy" id="1574623"/>
    <lineage>
        <taxon>Bacteria</taxon>
        <taxon>Bacillati</taxon>
        <taxon>Cyanobacteriota</taxon>
        <taxon>Cyanophyceae</taxon>
        <taxon>Oscillatoriophycideae</taxon>
        <taxon>Oscillatoriales</taxon>
        <taxon>Microcoleaceae</taxon>
        <taxon>Lyngbya</taxon>
    </lineage>
</organism>
<comment type="similarity">
    <text evidence="1">Belongs to the PemK/MazF family.</text>
</comment>
<dbReference type="PANTHER" id="PTHR33988">
    <property type="entry name" value="ENDORIBONUCLEASE MAZF-RELATED"/>
    <property type="match status" value="1"/>
</dbReference>
<evidence type="ECO:0000256" key="1">
    <source>
        <dbReference type="ARBA" id="ARBA00007521"/>
    </source>
</evidence>
<dbReference type="Pfam" id="PF02452">
    <property type="entry name" value="PemK_toxin"/>
    <property type="match status" value="1"/>
</dbReference>
<name>A0ABD4TA16_9CYAN</name>
<reference evidence="3 4" key="1">
    <citation type="journal article" date="2015" name="Genome Announc.">
        <title>Draft Genome Sequence of Filamentous Marine Cyanobacterium Lyngbya confervoides Strain BDU141951.</title>
        <authorList>
            <person name="Chandrababunaidu M.M."/>
            <person name="Sen D."/>
            <person name="Tripathy S."/>
        </authorList>
    </citation>
    <scope>NUCLEOTIDE SEQUENCE [LARGE SCALE GENOMIC DNA]</scope>
    <source>
        <strain evidence="3 4">BDU141951</strain>
    </source>
</reference>
<proteinExistence type="inferred from homology"/>
<dbReference type="Gene3D" id="2.30.30.110">
    <property type="match status" value="1"/>
</dbReference>
<dbReference type="AlphaFoldDB" id="A0ABD4TA16"/>
<dbReference type="RefSeq" id="WP_166283472.1">
    <property type="nucleotide sequence ID" value="NZ_JTHE03000112.1"/>
</dbReference>
<gene>
    <name evidence="3" type="ORF">QQ91_0020000</name>
</gene>
<dbReference type="InterPro" id="IPR003477">
    <property type="entry name" value="PemK-like"/>
</dbReference>
<accession>A0ABD4TA16</accession>
<evidence type="ECO:0000313" key="4">
    <source>
        <dbReference type="Proteomes" id="UP000031561"/>
    </source>
</evidence>
<dbReference type="EMBL" id="JTHE03000112">
    <property type="protein sequence ID" value="MCM1985107.1"/>
    <property type="molecule type" value="Genomic_DNA"/>
</dbReference>
<dbReference type="InterPro" id="IPR011067">
    <property type="entry name" value="Plasmid_toxin/cell-grow_inhib"/>
</dbReference>
<protein>
    <submittedName>
        <fullName evidence="3">Type II toxin-antitoxin system PemK/MazF family toxin</fullName>
    </submittedName>
</protein>
<dbReference type="SUPFAM" id="SSF50118">
    <property type="entry name" value="Cell growth inhibitor/plasmid maintenance toxic component"/>
    <property type="match status" value="1"/>
</dbReference>
<keyword evidence="2" id="KW-1277">Toxin-antitoxin system</keyword>
<dbReference type="Proteomes" id="UP000031561">
    <property type="component" value="Unassembled WGS sequence"/>
</dbReference>
<keyword evidence="4" id="KW-1185">Reference proteome</keyword>
<comment type="caution">
    <text evidence="3">The sequence shown here is derived from an EMBL/GenBank/DDBJ whole genome shotgun (WGS) entry which is preliminary data.</text>
</comment>
<dbReference type="PANTHER" id="PTHR33988:SF2">
    <property type="entry name" value="ENDORIBONUCLEASE MAZF"/>
    <property type="match status" value="1"/>
</dbReference>
<sequence>MIEQGEIYLCKAVKSAGDSKKRPALVVSENYRNQYSSTVLVVPFTTHQGPQAPTRIFVPKGEGGLNQNSLALCDRITTVKKILLERGPYGNKVTPEILHQIQEGIMIAIGVY</sequence>
<evidence type="ECO:0000313" key="3">
    <source>
        <dbReference type="EMBL" id="MCM1985107.1"/>
    </source>
</evidence>
<evidence type="ECO:0000256" key="2">
    <source>
        <dbReference type="ARBA" id="ARBA00022649"/>
    </source>
</evidence>